<protein>
    <submittedName>
        <fullName evidence="2">Uncharacterized protein</fullName>
    </submittedName>
</protein>
<dbReference type="Proteomes" id="UP000276133">
    <property type="component" value="Unassembled WGS sequence"/>
</dbReference>
<feature type="chain" id="PRO_5018112152" evidence="1">
    <location>
        <begin position="24"/>
        <end position="68"/>
    </location>
</feature>
<gene>
    <name evidence="2" type="ORF">BpHYR1_013026</name>
</gene>
<evidence type="ECO:0000313" key="3">
    <source>
        <dbReference type="Proteomes" id="UP000276133"/>
    </source>
</evidence>
<accession>A0A3M7QII6</accession>
<dbReference type="EMBL" id="REGN01006054">
    <property type="protein sequence ID" value="RNA11062.1"/>
    <property type="molecule type" value="Genomic_DNA"/>
</dbReference>
<sequence>MNHLNKTLIILVTVLSIYIYLNGSKLENCSIINKFNYNYFGNISLLFFTFSTKYNLNTCPQINFSWDK</sequence>
<proteinExistence type="predicted"/>
<keyword evidence="1" id="KW-0732">Signal</keyword>
<evidence type="ECO:0000313" key="2">
    <source>
        <dbReference type="EMBL" id="RNA11062.1"/>
    </source>
</evidence>
<keyword evidence="3" id="KW-1185">Reference proteome</keyword>
<reference evidence="2 3" key="1">
    <citation type="journal article" date="2018" name="Sci. Rep.">
        <title>Genomic signatures of local adaptation to the degree of environmental predictability in rotifers.</title>
        <authorList>
            <person name="Franch-Gras L."/>
            <person name="Hahn C."/>
            <person name="Garcia-Roger E.M."/>
            <person name="Carmona M.J."/>
            <person name="Serra M."/>
            <person name="Gomez A."/>
        </authorList>
    </citation>
    <scope>NUCLEOTIDE SEQUENCE [LARGE SCALE GENOMIC DNA]</scope>
    <source>
        <strain evidence="2">HYR1</strain>
    </source>
</reference>
<comment type="caution">
    <text evidence="2">The sequence shown here is derived from an EMBL/GenBank/DDBJ whole genome shotgun (WGS) entry which is preliminary data.</text>
</comment>
<organism evidence="2 3">
    <name type="scientific">Brachionus plicatilis</name>
    <name type="common">Marine rotifer</name>
    <name type="synonym">Brachionus muelleri</name>
    <dbReference type="NCBI Taxonomy" id="10195"/>
    <lineage>
        <taxon>Eukaryota</taxon>
        <taxon>Metazoa</taxon>
        <taxon>Spiralia</taxon>
        <taxon>Gnathifera</taxon>
        <taxon>Rotifera</taxon>
        <taxon>Eurotatoria</taxon>
        <taxon>Monogononta</taxon>
        <taxon>Pseudotrocha</taxon>
        <taxon>Ploima</taxon>
        <taxon>Brachionidae</taxon>
        <taxon>Brachionus</taxon>
    </lineage>
</organism>
<feature type="signal peptide" evidence="1">
    <location>
        <begin position="1"/>
        <end position="23"/>
    </location>
</feature>
<dbReference type="AlphaFoldDB" id="A0A3M7QII6"/>
<evidence type="ECO:0000256" key="1">
    <source>
        <dbReference type="SAM" id="SignalP"/>
    </source>
</evidence>
<name>A0A3M7QII6_BRAPC</name>